<keyword evidence="4 5" id="KW-0720">Serine protease</keyword>
<dbReference type="Proteomes" id="UP001501578">
    <property type="component" value="Unassembled WGS sequence"/>
</dbReference>
<accession>A0ABN1NNS9</accession>
<dbReference type="EMBL" id="BAAAHQ010000001">
    <property type="protein sequence ID" value="GAA0912291.1"/>
    <property type="molecule type" value="Genomic_DNA"/>
</dbReference>
<feature type="domain" description="Peptidase S8/S53" evidence="7">
    <location>
        <begin position="135"/>
        <end position="356"/>
    </location>
</feature>
<dbReference type="Gene3D" id="3.40.50.200">
    <property type="entry name" value="Peptidase S8/S53 domain"/>
    <property type="match status" value="1"/>
</dbReference>
<dbReference type="Pfam" id="PF05922">
    <property type="entry name" value="Inhibitor_I9"/>
    <property type="match status" value="1"/>
</dbReference>
<evidence type="ECO:0000256" key="3">
    <source>
        <dbReference type="ARBA" id="ARBA00022801"/>
    </source>
</evidence>
<evidence type="ECO:0000256" key="2">
    <source>
        <dbReference type="ARBA" id="ARBA00022670"/>
    </source>
</evidence>
<keyword evidence="6" id="KW-0732">Signal</keyword>
<name>A0ABN1NNS9_9ACTN</name>
<dbReference type="PROSITE" id="PS00137">
    <property type="entry name" value="SUBTILASE_HIS"/>
    <property type="match status" value="1"/>
</dbReference>
<evidence type="ECO:0000256" key="4">
    <source>
        <dbReference type="ARBA" id="ARBA00022825"/>
    </source>
</evidence>
<dbReference type="CDD" id="cd04077">
    <property type="entry name" value="Peptidases_S8_PCSK9_ProteinaseK_like"/>
    <property type="match status" value="1"/>
</dbReference>
<dbReference type="SUPFAM" id="SSF54897">
    <property type="entry name" value="Protease propeptides/inhibitors"/>
    <property type="match status" value="1"/>
</dbReference>
<keyword evidence="10" id="KW-1185">Reference proteome</keyword>
<reference evidence="9 10" key="1">
    <citation type="journal article" date="2019" name="Int. J. Syst. Evol. Microbiol.">
        <title>The Global Catalogue of Microorganisms (GCM) 10K type strain sequencing project: providing services to taxonomists for standard genome sequencing and annotation.</title>
        <authorList>
            <consortium name="The Broad Institute Genomics Platform"/>
            <consortium name="The Broad Institute Genome Sequencing Center for Infectious Disease"/>
            <person name="Wu L."/>
            <person name="Ma J."/>
        </authorList>
    </citation>
    <scope>NUCLEOTIDE SEQUENCE [LARGE SCALE GENOMIC DNA]</scope>
    <source>
        <strain evidence="9 10">JCM 11136</strain>
    </source>
</reference>
<gene>
    <name evidence="9" type="ORF">GCM10009560_02690</name>
</gene>
<evidence type="ECO:0000256" key="5">
    <source>
        <dbReference type="PROSITE-ProRule" id="PRU01240"/>
    </source>
</evidence>
<feature type="signal peptide" evidence="6">
    <location>
        <begin position="1"/>
        <end position="27"/>
    </location>
</feature>
<dbReference type="InterPro" id="IPR022398">
    <property type="entry name" value="Peptidase_S8_His-AS"/>
</dbReference>
<dbReference type="InterPro" id="IPR034193">
    <property type="entry name" value="PCSK9_ProteinaseK-like"/>
</dbReference>
<organism evidence="9 10">
    <name type="scientific">Nonomuraea longicatena</name>
    <dbReference type="NCBI Taxonomy" id="83682"/>
    <lineage>
        <taxon>Bacteria</taxon>
        <taxon>Bacillati</taxon>
        <taxon>Actinomycetota</taxon>
        <taxon>Actinomycetes</taxon>
        <taxon>Streptosporangiales</taxon>
        <taxon>Streptosporangiaceae</taxon>
        <taxon>Nonomuraea</taxon>
    </lineage>
</organism>
<dbReference type="PROSITE" id="PS51892">
    <property type="entry name" value="SUBTILASE"/>
    <property type="match status" value="1"/>
</dbReference>
<dbReference type="Pfam" id="PF00082">
    <property type="entry name" value="Peptidase_S8"/>
    <property type="match status" value="1"/>
</dbReference>
<sequence length="377" mass="38856">MPRRYALTSVYAAAAVATAVTTVAPLAATPPASGLAARPDAREPTHAYIVTARDRPAARELVREARWRVRRYYTAVLPGFAALLTDAQAAELRSDARVRSLEPDGRVLPMTGWGLDRLDERLLPLDGRFRRSATGRGVTVYVLDGGVDVSHREFGDRAWRAFDATGGRGEDCGGHGTHVAGLAAGRTHGVAPQAKVASVKVLGCESGSVSDVIAGIDWVRRHARGPAVASLAFAGAPSAALDTAVTRLTRSGVLAVAAAGNGDASACGFSPARKAFAVAASGADDTRAPFSNHGSCVDLYAPGVGVRSAWPGDDARTLSGTSASAAHVAGAAALYLESHRGSGAAALASWLKFSATRDAIHDNPSQTPNLLLHSGGL</sequence>
<evidence type="ECO:0000256" key="1">
    <source>
        <dbReference type="ARBA" id="ARBA00011073"/>
    </source>
</evidence>
<dbReference type="InterPro" id="IPR015500">
    <property type="entry name" value="Peptidase_S8_subtilisin-rel"/>
</dbReference>
<dbReference type="PANTHER" id="PTHR43806">
    <property type="entry name" value="PEPTIDASE S8"/>
    <property type="match status" value="1"/>
</dbReference>
<dbReference type="PANTHER" id="PTHR43806:SF11">
    <property type="entry name" value="CEREVISIN-RELATED"/>
    <property type="match status" value="1"/>
</dbReference>
<evidence type="ECO:0000259" key="8">
    <source>
        <dbReference type="Pfam" id="PF05922"/>
    </source>
</evidence>
<evidence type="ECO:0000256" key="6">
    <source>
        <dbReference type="SAM" id="SignalP"/>
    </source>
</evidence>
<comment type="similarity">
    <text evidence="1 5">Belongs to the peptidase S8 family.</text>
</comment>
<dbReference type="InterPro" id="IPR036852">
    <property type="entry name" value="Peptidase_S8/S53_dom_sf"/>
</dbReference>
<feature type="active site" description="Charge relay system" evidence="5">
    <location>
        <position position="144"/>
    </location>
</feature>
<keyword evidence="2 5" id="KW-0645">Protease</keyword>
<protein>
    <submittedName>
        <fullName evidence="9">S8 family peptidase</fullName>
    </submittedName>
</protein>
<dbReference type="InterPro" id="IPR037045">
    <property type="entry name" value="S8pro/Inhibitor_I9_sf"/>
</dbReference>
<feature type="active site" description="Charge relay system" evidence="5">
    <location>
        <position position="322"/>
    </location>
</feature>
<evidence type="ECO:0000313" key="9">
    <source>
        <dbReference type="EMBL" id="GAA0912291.1"/>
    </source>
</evidence>
<evidence type="ECO:0000313" key="10">
    <source>
        <dbReference type="Proteomes" id="UP001501578"/>
    </source>
</evidence>
<feature type="domain" description="Inhibitor I9" evidence="8">
    <location>
        <begin position="61"/>
        <end position="107"/>
    </location>
</feature>
<dbReference type="InterPro" id="IPR050131">
    <property type="entry name" value="Peptidase_S8_subtilisin-like"/>
</dbReference>
<feature type="chain" id="PRO_5046493704" evidence="6">
    <location>
        <begin position="28"/>
        <end position="377"/>
    </location>
</feature>
<dbReference type="Gene3D" id="3.30.70.80">
    <property type="entry name" value="Peptidase S8 propeptide/proteinase inhibitor I9"/>
    <property type="match status" value="1"/>
</dbReference>
<feature type="active site" description="Charge relay system" evidence="5">
    <location>
        <position position="175"/>
    </location>
</feature>
<dbReference type="SUPFAM" id="SSF52743">
    <property type="entry name" value="Subtilisin-like"/>
    <property type="match status" value="1"/>
</dbReference>
<evidence type="ECO:0000259" key="7">
    <source>
        <dbReference type="Pfam" id="PF00082"/>
    </source>
</evidence>
<keyword evidence="3 5" id="KW-0378">Hydrolase</keyword>
<proteinExistence type="inferred from homology"/>
<dbReference type="InterPro" id="IPR000209">
    <property type="entry name" value="Peptidase_S8/S53_dom"/>
</dbReference>
<dbReference type="InterPro" id="IPR010259">
    <property type="entry name" value="S8pro/Inhibitor_I9"/>
</dbReference>
<comment type="caution">
    <text evidence="9">The sequence shown here is derived from an EMBL/GenBank/DDBJ whole genome shotgun (WGS) entry which is preliminary data.</text>
</comment>
<dbReference type="PRINTS" id="PR00723">
    <property type="entry name" value="SUBTILISIN"/>
</dbReference>